<dbReference type="EMBL" id="CP002299">
    <property type="protein sequence ID" value="ADP80699.1"/>
    <property type="molecule type" value="Genomic_DNA"/>
</dbReference>
<dbReference type="KEGG" id="fri:FraEuI1c_2666"/>
<feature type="region of interest" description="Disordered" evidence="1">
    <location>
        <begin position="1"/>
        <end position="38"/>
    </location>
</feature>
<gene>
    <name evidence="4" type="ordered locus">FraEuI1c_2666</name>
</gene>
<dbReference type="InterPro" id="IPR045851">
    <property type="entry name" value="AMP-bd_C_sf"/>
</dbReference>
<dbReference type="PANTHER" id="PTHR43767">
    <property type="entry name" value="LONG-CHAIN-FATTY-ACID--COA LIGASE"/>
    <property type="match status" value="1"/>
</dbReference>
<reference evidence="4 5" key="1">
    <citation type="submission" date="2010-10" db="EMBL/GenBank/DDBJ databases">
        <title>Complete sequence of Frankia sp. EuI1c.</title>
        <authorList>
            <consortium name="US DOE Joint Genome Institute"/>
            <person name="Lucas S."/>
            <person name="Copeland A."/>
            <person name="Lapidus A."/>
            <person name="Cheng J.-F."/>
            <person name="Bruce D."/>
            <person name="Goodwin L."/>
            <person name="Pitluck S."/>
            <person name="Chertkov O."/>
            <person name="Detter J.C."/>
            <person name="Han C."/>
            <person name="Tapia R."/>
            <person name="Land M."/>
            <person name="Hauser L."/>
            <person name="Jeffries C."/>
            <person name="Kyrpides N."/>
            <person name="Ivanova N."/>
            <person name="Mikhailova N."/>
            <person name="Beauchemin N."/>
            <person name="Sen A."/>
            <person name="Sur S.A."/>
            <person name="Gtari M."/>
            <person name="Wall L."/>
            <person name="Tisa L."/>
            <person name="Woyke T."/>
        </authorList>
    </citation>
    <scope>NUCLEOTIDE SEQUENCE [LARGE SCALE GENOMIC DNA]</scope>
    <source>
        <strain evidence="5">DSM 45817 / CECT 9037 / EuI1c</strain>
    </source>
</reference>
<dbReference type="Pfam" id="PF13193">
    <property type="entry name" value="AMP-binding_C"/>
    <property type="match status" value="1"/>
</dbReference>
<evidence type="ECO:0000313" key="4">
    <source>
        <dbReference type="EMBL" id="ADP80699.1"/>
    </source>
</evidence>
<evidence type="ECO:0000259" key="2">
    <source>
        <dbReference type="Pfam" id="PF00501"/>
    </source>
</evidence>
<protein>
    <submittedName>
        <fullName evidence="4">AMP-dependent synthetase and ligase</fullName>
    </submittedName>
</protein>
<dbReference type="SUPFAM" id="SSF56801">
    <property type="entry name" value="Acetyl-CoA synthetase-like"/>
    <property type="match status" value="1"/>
</dbReference>
<organism evidence="4 5">
    <name type="scientific">Pseudofrankia inefficax (strain DSM 45817 / CECT 9037 / DDB 130130 / EuI1c)</name>
    <name type="common">Frankia inefficax</name>
    <dbReference type="NCBI Taxonomy" id="298654"/>
    <lineage>
        <taxon>Bacteria</taxon>
        <taxon>Bacillati</taxon>
        <taxon>Actinomycetota</taxon>
        <taxon>Actinomycetes</taxon>
        <taxon>Frankiales</taxon>
        <taxon>Frankiaceae</taxon>
        <taxon>Pseudofrankia</taxon>
    </lineage>
</organism>
<dbReference type="InParanoid" id="E3J5A1"/>
<dbReference type="STRING" id="298654.FraEuI1c_2666"/>
<dbReference type="HOGENOM" id="CLU_000022_59_0_11"/>
<dbReference type="InterPro" id="IPR042099">
    <property type="entry name" value="ANL_N_sf"/>
</dbReference>
<feature type="domain" description="AMP-dependent synthetase/ligase" evidence="2">
    <location>
        <begin position="62"/>
        <end position="377"/>
    </location>
</feature>
<dbReference type="AlphaFoldDB" id="E3J5A1"/>
<dbReference type="Gene3D" id="3.30.300.30">
    <property type="match status" value="1"/>
</dbReference>
<dbReference type="InterPro" id="IPR000873">
    <property type="entry name" value="AMP-dep_synth/lig_dom"/>
</dbReference>
<evidence type="ECO:0000259" key="3">
    <source>
        <dbReference type="Pfam" id="PF13193"/>
    </source>
</evidence>
<dbReference type="GO" id="GO:0016878">
    <property type="term" value="F:acid-thiol ligase activity"/>
    <property type="evidence" value="ECO:0007669"/>
    <property type="project" value="UniProtKB-ARBA"/>
</dbReference>
<feature type="domain" description="AMP-binding enzyme C-terminal" evidence="3">
    <location>
        <begin position="433"/>
        <end position="507"/>
    </location>
</feature>
<dbReference type="eggNOG" id="COG0318">
    <property type="taxonomic scope" value="Bacteria"/>
</dbReference>
<dbReference type="InterPro" id="IPR025110">
    <property type="entry name" value="AMP-bd_C"/>
</dbReference>
<dbReference type="Gene3D" id="3.40.50.12780">
    <property type="entry name" value="N-terminal domain of ligase-like"/>
    <property type="match status" value="1"/>
</dbReference>
<keyword evidence="5" id="KW-1185">Reference proteome</keyword>
<sequence length="521" mass="55848">MESALDTEASDTATKADTATEADTEGLGGPDTGQPGAAADVSLGRRIRELAAEGSADPVYRHIALDGTEPAFSWPELDRRSSQLAAALSARGLGHGDRLGLGLRNSPRFVFSVLAAWKLGAVPVPVRWDVPDWELDRLRAVIEPRLYLSPADLDWIDATADDDPPDLPDVVAPHVNGICSSGSTGTPKIIVSGRRGVHDERFAGPLMANWRPVPRPQTVLVLAPMYHINAFATLFSLLSGDRLIVMEKFDAARVAAVIERHRVTTFTATPTMLQRIADLPGVERRDFSSLDWILQGAAPMPPSLVHRWAGLIGADRIAMAYGMTEGLGLTAIRGDEWLTHEGSVGRGLGGTELRVLDVDGAARPTGEIGEIFLRSPGNDGYRYLGDAPRLRTTEDGFQTAGDMGYLDADGFLYLVDRRVDMIVTGGANVFPAEVENALIDHPGIADVVVVGLRDPEWGRRVHAIVEPADPADPPSAAELIAYAKNRLAHYKAPKTVEFVGAIPRSEATKVNRGALVAARGG</sequence>
<dbReference type="Pfam" id="PF00501">
    <property type="entry name" value="AMP-binding"/>
    <property type="match status" value="1"/>
</dbReference>
<accession>E3J5A1</accession>
<dbReference type="InterPro" id="IPR050237">
    <property type="entry name" value="ATP-dep_AMP-bd_enzyme"/>
</dbReference>
<proteinExistence type="predicted"/>
<evidence type="ECO:0000313" key="5">
    <source>
        <dbReference type="Proteomes" id="UP000002484"/>
    </source>
</evidence>
<evidence type="ECO:0000256" key="1">
    <source>
        <dbReference type="SAM" id="MobiDB-lite"/>
    </source>
</evidence>
<keyword evidence="4" id="KW-0436">Ligase</keyword>
<feature type="compositionally biased region" description="Low complexity" evidence="1">
    <location>
        <begin position="1"/>
        <end position="21"/>
    </location>
</feature>
<name>E3J5A1_PSEI1</name>
<dbReference type="Proteomes" id="UP000002484">
    <property type="component" value="Chromosome"/>
</dbReference>
<dbReference type="PANTHER" id="PTHR43767:SF1">
    <property type="entry name" value="NONRIBOSOMAL PEPTIDE SYNTHASE PES1 (EUROFUNG)-RELATED"/>
    <property type="match status" value="1"/>
</dbReference>